<feature type="domain" description="Ras-GEF" evidence="5">
    <location>
        <begin position="326"/>
        <end position="477"/>
    </location>
</feature>
<accession>A0AA40HKX8</accession>
<dbReference type="PANTHER" id="PTHR23113:SF168">
    <property type="entry name" value="SON OF SEVENLESS HOMOLOG 1"/>
    <property type="match status" value="1"/>
</dbReference>
<comment type="caution">
    <text evidence="7">The sequence shown here is derived from an EMBL/GenBank/DDBJ whole genome shotgun (WGS) entry which is preliminary data.</text>
</comment>
<dbReference type="GO" id="GO:0007265">
    <property type="term" value="P:Ras protein signal transduction"/>
    <property type="evidence" value="ECO:0007669"/>
    <property type="project" value="TreeGrafter"/>
</dbReference>
<dbReference type="Pfam" id="PF00618">
    <property type="entry name" value="RasGEF_N"/>
    <property type="match status" value="1"/>
</dbReference>
<dbReference type="InterPro" id="IPR008937">
    <property type="entry name" value="Ras-like_GEF"/>
</dbReference>
<dbReference type="SUPFAM" id="SSF48366">
    <property type="entry name" value="Ras GEF"/>
    <property type="match status" value="1"/>
</dbReference>
<dbReference type="GO" id="GO:0005886">
    <property type="term" value="C:plasma membrane"/>
    <property type="evidence" value="ECO:0007669"/>
    <property type="project" value="TreeGrafter"/>
</dbReference>
<dbReference type="InterPro" id="IPR000651">
    <property type="entry name" value="Ras-like_Gua-exchang_fac_N"/>
</dbReference>
<dbReference type="PROSITE" id="PS50212">
    <property type="entry name" value="RASGEF_NTER"/>
    <property type="match status" value="1"/>
</dbReference>
<gene>
    <name evidence="7" type="ORF">QTO34_006666</name>
</gene>
<evidence type="ECO:0000256" key="3">
    <source>
        <dbReference type="SAM" id="MobiDB-lite"/>
    </source>
</evidence>
<sequence>MVEPPCSAEVKAGRSDAFSGFTPELLPASGWRCPVGLSVAVGSRRLAIVLASLSDCRARPPARPQTQGLLRSPPGITPPGPVFPPSEEPGRYRSTLERMLDVTMLQEEKEEQMRLPSADVYRFAEPDSEENIIFEENMQPKAGIPIIKAGTVIKLIERLTYHMYADPNFVRTFLTTYRSFCKPQELLSLIIERFEIPEPEPTEADRIAIENGDQPLSAELKRFRKEYIQPVQLRVLNVCRHWVEHHFYDFERDAHLLQRMEEFIGTVRGKAMKKWVESITKIIQRKKIARDNGPGHNITFQSSPPTVEWHISRPGHIETFDLLTLHPIEIARQLTLLESDLYRAVQPSELVGSVWTKEDKEINSPNLLKMIRHTTNLTLWFENFILTHLLCAVLAILGAQCMNSCTLKGTVGREAVVGPGAGLGASSAPPPSPSCCGPWSPVCQQPPSHCRHSHTLTALALHLLAARTIWGHHQQRV</sequence>
<dbReference type="AlphaFoldDB" id="A0AA40HKX8"/>
<evidence type="ECO:0000259" key="6">
    <source>
        <dbReference type="PROSITE" id="PS50212"/>
    </source>
</evidence>
<keyword evidence="4" id="KW-1133">Transmembrane helix</keyword>
<evidence type="ECO:0000256" key="2">
    <source>
        <dbReference type="PROSITE-ProRule" id="PRU00168"/>
    </source>
</evidence>
<feature type="transmembrane region" description="Helical" evidence="4">
    <location>
        <begin position="379"/>
        <end position="399"/>
    </location>
</feature>
<feature type="domain" description="N-terminal Ras-GEF" evidence="6">
    <location>
        <begin position="143"/>
        <end position="287"/>
    </location>
</feature>
<organism evidence="7 8">
    <name type="scientific">Cnephaeus nilssonii</name>
    <name type="common">Northern bat</name>
    <name type="synonym">Eptesicus nilssonii</name>
    <dbReference type="NCBI Taxonomy" id="3371016"/>
    <lineage>
        <taxon>Eukaryota</taxon>
        <taxon>Metazoa</taxon>
        <taxon>Chordata</taxon>
        <taxon>Craniata</taxon>
        <taxon>Vertebrata</taxon>
        <taxon>Euteleostomi</taxon>
        <taxon>Mammalia</taxon>
        <taxon>Eutheria</taxon>
        <taxon>Laurasiatheria</taxon>
        <taxon>Chiroptera</taxon>
        <taxon>Yangochiroptera</taxon>
        <taxon>Vespertilionidae</taxon>
        <taxon>Cnephaeus</taxon>
    </lineage>
</organism>
<dbReference type="Gene3D" id="1.20.870.10">
    <property type="entry name" value="Son of sevenless (SoS) protein Chain: S domain 1"/>
    <property type="match status" value="1"/>
</dbReference>
<dbReference type="GO" id="GO:0005085">
    <property type="term" value="F:guanyl-nucleotide exchange factor activity"/>
    <property type="evidence" value="ECO:0007669"/>
    <property type="project" value="UniProtKB-KW"/>
</dbReference>
<dbReference type="CDD" id="cd06224">
    <property type="entry name" value="REM"/>
    <property type="match status" value="1"/>
</dbReference>
<reference evidence="7" key="1">
    <citation type="submission" date="2023-06" db="EMBL/GenBank/DDBJ databases">
        <title>Reference genome for the Northern bat (Eptesicus nilssonii), a most northern bat species.</title>
        <authorList>
            <person name="Laine V.N."/>
            <person name="Pulliainen A.T."/>
            <person name="Lilley T.M."/>
        </authorList>
    </citation>
    <scope>NUCLEOTIDE SEQUENCE</scope>
    <source>
        <strain evidence="7">BLF_Eptnil</strain>
        <tissue evidence="7">Kidney</tissue>
    </source>
</reference>
<dbReference type="InterPro" id="IPR001895">
    <property type="entry name" value="RASGEF_cat_dom"/>
</dbReference>
<dbReference type="Proteomes" id="UP001177744">
    <property type="component" value="Unassembled WGS sequence"/>
</dbReference>
<evidence type="ECO:0000256" key="1">
    <source>
        <dbReference type="ARBA" id="ARBA00022658"/>
    </source>
</evidence>
<evidence type="ECO:0000313" key="8">
    <source>
        <dbReference type="Proteomes" id="UP001177744"/>
    </source>
</evidence>
<keyword evidence="4" id="KW-0472">Membrane</keyword>
<evidence type="ECO:0000313" key="7">
    <source>
        <dbReference type="EMBL" id="KAK1333129.1"/>
    </source>
</evidence>
<evidence type="ECO:0008006" key="9">
    <source>
        <dbReference type="Google" id="ProtNLM"/>
    </source>
</evidence>
<dbReference type="Gene3D" id="1.10.840.10">
    <property type="entry name" value="Ras guanine-nucleotide exchange factors catalytic domain"/>
    <property type="match status" value="1"/>
</dbReference>
<keyword evidence="8" id="KW-1185">Reference proteome</keyword>
<feature type="region of interest" description="Disordered" evidence="3">
    <location>
        <begin position="59"/>
        <end position="90"/>
    </location>
</feature>
<dbReference type="InterPro" id="IPR023578">
    <property type="entry name" value="Ras_GEF_dom_sf"/>
</dbReference>
<dbReference type="PANTHER" id="PTHR23113">
    <property type="entry name" value="GUANINE NUCLEOTIDE EXCHANGE FACTOR"/>
    <property type="match status" value="1"/>
</dbReference>
<dbReference type="InterPro" id="IPR036964">
    <property type="entry name" value="RASGEF_cat_dom_sf"/>
</dbReference>
<dbReference type="SMART" id="SM00229">
    <property type="entry name" value="RasGEFN"/>
    <property type="match status" value="1"/>
</dbReference>
<protein>
    <recommendedName>
        <fullName evidence="9">N-terminal Ras-GEF domain-containing protein</fullName>
    </recommendedName>
</protein>
<name>A0AA40HKX8_CNENI</name>
<keyword evidence="4" id="KW-0812">Transmembrane</keyword>
<dbReference type="Pfam" id="PF00617">
    <property type="entry name" value="RasGEF"/>
    <property type="match status" value="1"/>
</dbReference>
<proteinExistence type="predicted"/>
<dbReference type="Gene3D" id="6.10.250.3060">
    <property type="match status" value="1"/>
</dbReference>
<evidence type="ECO:0000259" key="5">
    <source>
        <dbReference type="PROSITE" id="PS50009"/>
    </source>
</evidence>
<dbReference type="PROSITE" id="PS50009">
    <property type="entry name" value="RASGEF_CAT"/>
    <property type="match status" value="1"/>
</dbReference>
<keyword evidence="1 2" id="KW-0344">Guanine-nucleotide releasing factor</keyword>
<feature type="compositionally biased region" description="Pro residues" evidence="3">
    <location>
        <begin position="75"/>
        <end position="87"/>
    </location>
</feature>
<dbReference type="EMBL" id="JAULJE010000017">
    <property type="protein sequence ID" value="KAK1333129.1"/>
    <property type="molecule type" value="Genomic_DNA"/>
</dbReference>
<evidence type="ECO:0000256" key="4">
    <source>
        <dbReference type="SAM" id="Phobius"/>
    </source>
</evidence>